<protein>
    <submittedName>
        <fullName evidence="1">Phage minor capsid protein</fullName>
    </submittedName>
</protein>
<name>A0ABS6ENQ3_9FIRM</name>
<dbReference type="EMBL" id="JAHLQI010000001">
    <property type="protein sequence ID" value="MBU5489125.1"/>
    <property type="molecule type" value="Genomic_DNA"/>
</dbReference>
<proteinExistence type="predicted"/>
<sequence>MPDALVALYAQAEQDILADMARRLAQYDYWIPAAEHQRQKLREMNVTQQEIIKQLSQLTGKSKDEIKQLMQQACDDALETDREYYRQHGTDVPTALSQEMKNILNAGYTSTGKLFKNLTKTTASAGQTQFVHALDRAWLEVQSGAFDYSTAIRSAVKELSRQGLHAVQYPSGRSDTLEVAVRRSVVTGINQTAAQMQLQLADELDSDLVETTAHAGARPSHVVWQGQVFSLSGKNPKYLDFRSATGYGTGAGLCGWNCRHSFFPYFEGAGHAYTSDQLRSYEDKSISYNGKMYTEYEASQMQRHNERQIRRWKREYAAMEAAGLDTTEAAVKLRSWRERQRDFLEQTGLKVQSARQETVGFGRSQARKAGTTAKKQADMIENFSQKMREKGYTVKGFDRYYGDQETLSHMLSAFERMATVYPQVAEGLTIAYSYSKNSDTVGWYNPKTKTIGYNKQTIGNWNYHCEEYEKLVKEGWFPRGTTPDGAFYHEFGHAYAYANNMTGYKKKIDKVLKDMGYGYVNVQQRENALTKELSQYSTVDTIPICQEVIAESFSEWYTSNKPREFCTTFMKEVGAI</sequence>
<evidence type="ECO:0000313" key="1">
    <source>
        <dbReference type="EMBL" id="MBU5489125.1"/>
    </source>
</evidence>
<comment type="caution">
    <text evidence="1">The sequence shown here is derived from an EMBL/GenBank/DDBJ whole genome shotgun (WGS) entry which is preliminary data.</text>
</comment>
<reference evidence="1 2" key="1">
    <citation type="submission" date="2021-06" db="EMBL/GenBank/DDBJ databases">
        <authorList>
            <person name="Sun Q."/>
            <person name="Li D."/>
        </authorList>
    </citation>
    <scope>NUCLEOTIDE SEQUENCE [LARGE SCALE GENOMIC DNA]</scope>
    <source>
        <strain evidence="1 2">MSJd-7</strain>
    </source>
</reference>
<dbReference type="Proteomes" id="UP000783588">
    <property type="component" value="Unassembled WGS sequence"/>
</dbReference>
<dbReference type="InterPro" id="IPR009319">
    <property type="entry name" value="Phage_A118_VSP1"/>
</dbReference>
<keyword evidence="2" id="KW-1185">Reference proteome</keyword>
<gene>
    <name evidence="1" type="ORF">KQI75_00545</name>
</gene>
<organism evidence="1 2">
    <name type="scientific">Butyricicoccus intestinisimiae</name>
    <dbReference type="NCBI Taxonomy" id="2841509"/>
    <lineage>
        <taxon>Bacteria</taxon>
        <taxon>Bacillati</taxon>
        <taxon>Bacillota</taxon>
        <taxon>Clostridia</taxon>
        <taxon>Eubacteriales</taxon>
        <taxon>Butyricicoccaceae</taxon>
        <taxon>Butyricicoccus</taxon>
    </lineage>
</organism>
<accession>A0ABS6ENQ3</accession>
<evidence type="ECO:0000313" key="2">
    <source>
        <dbReference type="Proteomes" id="UP000783588"/>
    </source>
</evidence>
<dbReference type="Pfam" id="PF06152">
    <property type="entry name" value="Phage_min_cap2"/>
    <property type="match status" value="1"/>
</dbReference>